<dbReference type="AlphaFoldDB" id="A0AAN9T588"/>
<proteinExistence type="predicted"/>
<evidence type="ECO:0000313" key="2">
    <source>
        <dbReference type="Proteomes" id="UP001367676"/>
    </source>
</evidence>
<comment type="caution">
    <text evidence="1">The sequence shown here is derived from an EMBL/GenBank/DDBJ whole genome shotgun (WGS) entry which is preliminary data.</text>
</comment>
<gene>
    <name evidence="1" type="ORF">V9T40_011324</name>
</gene>
<sequence length="214" mass="24886">MPDPAVAINVVTIANASASQPYEEKINYDQVRKEAMIVDRENIRQEMKEIDSSLKQHLGMDREEYNAKYYFGGWSQPDRGICLQPGYWQIPLTERSKQFTAFSIPNAWCNIPIQGYAIWTEKRSFTIHSSADLTQWMDDIESLDDDILELDNSPISSPTREKEDAVPPIQEPPINLLSMITVEDVLAEMTPDHLCYQRREFERTYQEYMNLAWI</sequence>
<reference evidence="1 2" key="1">
    <citation type="submission" date="2024-03" db="EMBL/GenBank/DDBJ databases">
        <title>Adaptation during the transition from Ophiocordyceps entomopathogen to insect associate is accompanied by gene loss and intensified selection.</title>
        <authorList>
            <person name="Ward C.M."/>
            <person name="Onetto C.A."/>
            <person name="Borneman A.R."/>
        </authorList>
    </citation>
    <scope>NUCLEOTIDE SEQUENCE [LARGE SCALE GENOMIC DNA]</scope>
    <source>
        <strain evidence="1">AWRI1</strain>
        <tissue evidence="1">Single Adult Female</tissue>
    </source>
</reference>
<evidence type="ECO:0000313" key="1">
    <source>
        <dbReference type="EMBL" id="KAK7574133.1"/>
    </source>
</evidence>
<organism evidence="1 2">
    <name type="scientific">Parthenolecanium corni</name>
    <dbReference type="NCBI Taxonomy" id="536013"/>
    <lineage>
        <taxon>Eukaryota</taxon>
        <taxon>Metazoa</taxon>
        <taxon>Ecdysozoa</taxon>
        <taxon>Arthropoda</taxon>
        <taxon>Hexapoda</taxon>
        <taxon>Insecta</taxon>
        <taxon>Pterygota</taxon>
        <taxon>Neoptera</taxon>
        <taxon>Paraneoptera</taxon>
        <taxon>Hemiptera</taxon>
        <taxon>Sternorrhyncha</taxon>
        <taxon>Coccoidea</taxon>
        <taxon>Coccidae</taxon>
        <taxon>Parthenolecanium</taxon>
    </lineage>
</organism>
<accession>A0AAN9T588</accession>
<dbReference type="Proteomes" id="UP001367676">
    <property type="component" value="Unassembled WGS sequence"/>
</dbReference>
<dbReference type="EMBL" id="JBBCAQ010000037">
    <property type="protein sequence ID" value="KAK7574133.1"/>
    <property type="molecule type" value="Genomic_DNA"/>
</dbReference>
<protein>
    <submittedName>
        <fullName evidence="1">Uncharacterized protein</fullName>
    </submittedName>
</protein>
<keyword evidence="2" id="KW-1185">Reference proteome</keyword>
<name>A0AAN9T588_9HEMI</name>